<dbReference type="AlphaFoldDB" id="A0A6J5W8R3"/>
<evidence type="ECO:0000313" key="6">
    <source>
        <dbReference type="Proteomes" id="UP000507245"/>
    </source>
</evidence>
<keyword evidence="2" id="KW-0646">Protease inhibitor</keyword>
<protein>
    <submittedName>
        <fullName evidence="5">Uncharacterized protein</fullName>
    </submittedName>
</protein>
<dbReference type="SUPFAM" id="SSF100897">
    <property type="entry name" value="Plant proteinase inhibitors"/>
    <property type="match status" value="1"/>
</dbReference>
<accession>A0A6J5W8R3</accession>
<name>A0A6J5W8R3_PRUAR</name>
<dbReference type="PANTHER" id="PTHR33832:SF15">
    <property type="entry name" value="SERINE-TYPE ENDOPEPTIDASE INHIBITOR"/>
    <property type="match status" value="1"/>
</dbReference>
<reference evidence="6" key="1">
    <citation type="journal article" date="2020" name="Genome Biol.">
        <title>Gamete binning: chromosome-level and haplotype-resolved genome assembly enabled by high-throughput single-cell sequencing of gamete genomes.</title>
        <authorList>
            <person name="Campoy J.A."/>
            <person name="Sun H."/>
            <person name="Goel M."/>
            <person name="Jiao W.-B."/>
            <person name="Folz-Donahue K."/>
            <person name="Wang N."/>
            <person name="Rubio M."/>
            <person name="Liu C."/>
            <person name="Kukat C."/>
            <person name="Ruiz D."/>
            <person name="Huettel B."/>
            <person name="Schneeberger K."/>
        </authorList>
    </citation>
    <scope>NUCLEOTIDE SEQUENCE [LARGE SCALE GENOMIC DNA]</scope>
    <source>
        <strain evidence="6">cv. Rojo Pasion</strain>
    </source>
</reference>
<dbReference type="Proteomes" id="UP000507245">
    <property type="component" value="Unassembled WGS sequence"/>
</dbReference>
<keyword evidence="3" id="KW-0722">Serine protease inhibitor</keyword>
<proteinExistence type="inferred from homology"/>
<keyword evidence="4" id="KW-0472">Membrane</keyword>
<comment type="similarity">
    <text evidence="1">Belongs to the protease inhibitor I20 (potato type II proteinase inhibitor) family.</text>
</comment>
<gene>
    <name evidence="5" type="ORF">ORAREDHAP_LOCUS10037</name>
</gene>
<dbReference type="OrthoDB" id="1539471at2759"/>
<dbReference type="InterPro" id="IPR051391">
    <property type="entry name" value="Protease_inhibitor_I20"/>
</dbReference>
<dbReference type="Gene3D" id="3.30.60.30">
    <property type="match status" value="1"/>
</dbReference>
<evidence type="ECO:0000256" key="4">
    <source>
        <dbReference type="SAM" id="Phobius"/>
    </source>
</evidence>
<keyword evidence="4" id="KW-0812">Transmembrane</keyword>
<dbReference type="EMBL" id="CAEKKB010000001">
    <property type="protein sequence ID" value="CAB4297956.1"/>
    <property type="molecule type" value="Genomic_DNA"/>
</dbReference>
<keyword evidence="6" id="KW-1185">Reference proteome</keyword>
<dbReference type="PANTHER" id="PTHR33832">
    <property type="entry name" value="SERINE-TYPE ENDOPEPTIDASE INHIBITOR"/>
    <property type="match status" value="1"/>
</dbReference>
<organism evidence="5 6">
    <name type="scientific">Prunus armeniaca</name>
    <name type="common">Apricot</name>
    <name type="synonym">Armeniaca vulgaris</name>
    <dbReference type="NCBI Taxonomy" id="36596"/>
    <lineage>
        <taxon>Eukaryota</taxon>
        <taxon>Viridiplantae</taxon>
        <taxon>Streptophyta</taxon>
        <taxon>Embryophyta</taxon>
        <taxon>Tracheophyta</taxon>
        <taxon>Spermatophyta</taxon>
        <taxon>Magnoliopsida</taxon>
        <taxon>eudicotyledons</taxon>
        <taxon>Gunneridae</taxon>
        <taxon>Pentapetalae</taxon>
        <taxon>rosids</taxon>
        <taxon>fabids</taxon>
        <taxon>Rosales</taxon>
        <taxon>Rosaceae</taxon>
        <taxon>Amygdaloideae</taxon>
        <taxon>Amygdaleae</taxon>
        <taxon>Prunus</taxon>
    </lineage>
</organism>
<keyword evidence="4" id="KW-1133">Transmembrane helix</keyword>
<sequence length="105" mass="11147">MARDKNIGPMVLLLVFGMISHPSSTIVPILLLISYHFVRTERSSILLGINPSTAKICPQYCTDQAGYMTCPSSGNTQLSPSCNCCLAPAGCTIYRADGTSVCTGT</sequence>
<evidence type="ECO:0000256" key="1">
    <source>
        <dbReference type="ARBA" id="ARBA00007766"/>
    </source>
</evidence>
<feature type="transmembrane region" description="Helical" evidence="4">
    <location>
        <begin position="12"/>
        <end position="37"/>
    </location>
</feature>
<dbReference type="InterPro" id="IPR003465">
    <property type="entry name" value="Prot_inh_I20"/>
</dbReference>
<dbReference type="Pfam" id="PF02428">
    <property type="entry name" value="Prot_inhib_II"/>
    <property type="match status" value="1"/>
</dbReference>
<evidence type="ECO:0000256" key="3">
    <source>
        <dbReference type="ARBA" id="ARBA00022900"/>
    </source>
</evidence>
<evidence type="ECO:0000313" key="5">
    <source>
        <dbReference type="EMBL" id="CAB4297956.1"/>
    </source>
</evidence>
<evidence type="ECO:0000256" key="2">
    <source>
        <dbReference type="ARBA" id="ARBA00022690"/>
    </source>
</evidence>
<dbReference type="GO" id="GO:0004867">
    <property type="term" value="F:serine-type endopeptidase inhibitor activity"/>
    <property type="evidence" value="ECO:0007669"/>
    <property type="project" value="UniProtKB-KW"/>
</dbReference>